<reference evidence="2" key="1">
    <citation type="submission" date="2023-07" db="EMBL/GenBank/DDBJ databases">
        <title>draft genome sequence of fig (Ficus carica).</title>
        <authorList>
            <person name="Takahashi T."/>
            <person name="Nishimura K."/>
        </authorList>
    </citation>
    <scope>NUCLEOTIDE SEQUENCE</scope>
</reference>
<dbReference type="EMBL" id="BTGU01000052">
    <property type="protein sequence ID" value="GMN54569.1"/>
    <property type="molecule type" value="Genomic_DNA"/>
</dbReference>
<dbReference type="Proteomes" id="UP001187192">
    <property type="component" value="Unassembled WGS sequence"/>
</dbReference>
<gene>
    <name evidence="2" type="ORF">TIFTF001_023709</name>
</gene>
<feature type="region of interest" description="Disordered" evidence="1">
    <location>
        <begin position="1"/>
        <end position="26"/>
    </location>
</feature>
<comment type="caution">
    <text evidence="2">The sequence shown here is derived from an EMBL/GenBank/DDBJ whole genome shotgun (WGS) entry which is preliminary data.</text>
</comment>
<accession>A0AA88AF98</accession>
<protein>
    <submittedName>
        <fullName evidence="2">Uncharacterized protein</fullName>
    </submittedName>
</protein>
<feature type="compositionally biased region" description="Polar residues" evidence="1">
    <location>
        <begin position="13"/>
        <end position="26"/>
    </location>
</feature>
<keyword evidence="3" id="KW-1185">Reference proteome</keyword>
<sequence>MPPPPSPFPHSTVARNGTIPSPSFSRRPQCRLPLSLFSPPPLPPLLPPCLLIKAVNYFASKKGKGPNGLEAYSRRRE</sequence>
<evidence type="ECO:0000313" key="2">
    <source>
        <dbReference type="EMBL" id="GMN54569.1"/>
    </source>
</evidence>
<proteinExistence type="predicted"/>
<evidence type="ECO:0000256" key="1">
    <source>
        <dbReference type="SAM" id="MobiDB-lite"/>
    </source>
</evidence>
<name>A0AA88AF98_FICCA</name>
<evidence type="ECO:0000313" key="3">
    <source>
        <dbReference type="Proteomes" id="UP001187192"/>
    </source>
</evidence>
<organism evidence="2 3">
    <name type="scientific">Ficus carica</name>
    <name type="common">Common fig</name>
    <dbReference type="NCBI Taxonomy" id="3494"/>
    <lineage>
        <taxon>Eukaryota</taxon>
        <taxon>Viridiplantae</taxon>
        <taxon>Streptophyta</taxon>
        <taxon>Embryophyta</taxon>
        <taxon>Tracheophyta</taxon>
        <taxon>Spermatophyta</taxon>
        <taxon>Magnoliopsida</taxon>
        <taxon>eudicotyledons</taxon>
        <taxon>Gunneridae</taxon>
        <taxon>Pentapetalae</taxon>
        <taxon>rosids</taxon>
        <taxon>fabids</taxon>
        <taxon>Rosales</taxon>
        <taxon>Moraceae</taxon>
        <taxon>Ficeae</taxon>
        <taxon>Ficus</taxon>
    </lineage>
</organism>
<dbReference type="AlphaFoldDB" id="A0AA88AF98"/>